<keyword evidence="2 4" id="KW-0238">DNA-binding</keyword>
<dbReference type="SUPFAM" id="SSF46689">
    <property type="entry name" value="Homeodomain-like"/>
    <property type="match status" value="1"/>
</dbReference>
<dbReference type="EMBL" id="JALN02000001">
    <property type="protein sequence ID" value="KDE97724.1"/>
    <property type="molecule type" value="Genomic_DNA"/>
</dbReference>
<dbReference type="PANTHER" id="PTHR30055">
    <property type="entry name" value="HTH-TYPE TRANSCRIPTIONAL REGULATOR RUTR"/>
    <property type="match status" value="1"/>
</dbReference>
<dbReference type="GO" id="GO:0000976">
    <property type="term" value="F:transcription cis-regulatory region binding"/>
    <property type="evidence" value="ECO:0007669"/>
    <property type="project" value="TreeGrafter"/>
</dbReference>
<evidence type="ECO:0000259" key="6">
    <source>
        <dbReference type="PROSITE" id="PS50977"/>
    </source>
</evidence>
<evidence type="ECO:0000256" key="4">
    <source>
        <dbReference type="PROSITE-ProRule" id="PRU00335"/>
    </source>
</evidence>
<evidence type="ECO:0000313" key="8">
    <source>
        <dbReference type="Proteomes" id="UP000022835"/>
    </source>
</evidence>
<gene>
    <name evidence="7" type="ORF">Y900_001925</name>
</gene>
<protein>
    <submittedName>
        <fullName evidence="7">TetR family transcriptional regulator</fullName>
    </submittedName>
</protein>
<dbReference type="InterPro" id="IPR050109">
    <property type="entry name" value="HTH-type_TetR-like_transc_reg"/>
</dbReference>
<dbReference type="GO" id="GO:0003700">
    <property type="term" value="F:DNA-binding transcription factor activity"/>
    <property type="evidence" value="ECO:0007669"/>
    <property type="project" value="TreeGrafter"/>
</dbReference>
<feature type="DNA-binding region" description="H-T-H motif" evidence="4">
    <location>
        <begin position="42"/>
        <end position="61"/>
    </location>
</feature>
<dbReference type="InterPro" id="IPR001647">
    <property type="entry name" value="HTH_TetR"/>
</dbReference>
<dbReference type="RefSeq" id="WP_036338365.1">
    <property type="nucleotide sequence ID" value="NZ_JALN02000001.1"/>
</dbReference>
<sequence length="209" mass="22971">MTPKIAPRRPPGGSQERAERTREAVLDETVRCVVEEGFATASAKHIAERAGVTWGVVQYHFGDRDGLLMAVVDRGFTELLELLRSLPPPSPTQSRRKRVELVVHAAWAAFSSPTSRASLEILIGTRAMRDKRGTRHLVELQKAISDLSRDIAEGLDNPHAAAIGDLIWATMRGLVITQLVMAGAARSNRELTALVDVICCYLDCHGQRQ</sequence>
<evidence type="ECO:0000313" key="7">
    <source>
        <dbReference type="EMBL" id="KDE97724.1"/>
    </source>
</evidence>
<dbReference type="STRING" id="1440774.Y900_001925"/>
<dbReference type="PANTHER" id="PTHR30055:SF234">
    <property type="entry name" value="HTH-TYPE TRANSCRIPTIONAL REGULATOR BETI"/>
    <property type="match status" value="1"/>
</dbReference>
<comment type="caution">
    <text evidence="7">The sequence shown here is derived from an EMBL/GenBank/DDBJ whole genome shotgun (WGS) entry which is preliminary data.</text>
</comment>
<reference evidence="7" key="1">
    <citation type="submission" date="2014-05" db="EMBL/GenBank/DDBJ databases">
        <title>Genome sequence of Mycobacterium aromaticivorans strain JS19b1T (= DSM 45407T).</title>
        <authorList>
            <person name="Kwak Y."/>
            <person name="Park G.-S."/>
            <person name="Li Q.X."/>
            <person name="Lee S.-E."/>
            <person name="Shin J.-H."/>
        </authorList>
    </citation>
    <scope>NUCLEOTIDE SEQUENCE [LARGE SCALE GENOMIC DNA]</scope>
    <source>
        <strain evidence="7">JS19b1</strain>
    </source>
</reference>
<dbReference type="Pfam" id="PF00440">
    <property type="entry name" value="TetR_N"/>
    <property type="match status" value="1"/>
</dbReference>
<dbReference type="PROSITE" id="PS50977">
    <property type="entry name" value="HTH_TETR_2"/>
    <property type="match status" value="1"/>
</dbReference>
<accession>A0A064CAP4</accession>
<evidence type="ECO:0000256" key="3">
    <source>
        <dbReference type="ARBA" id="ARBA00023163"/>
    </source>
</evidence>
<dbReference type="Gene3D" id="1.10.357.10">
    <property type="entry name" value="Tetracycline Repressor, domain 2"/>
    <property type="match status" value="1"/>
</dbReference>
<dbReference type="AlphaFoldDB" id="A0A064CAP4"/>
<dbReference type="Proteomes" id="UP000022835">
    <property type="component" value="Unassembled WGS sequence"/>
</dbReference>
<proteinExistence type="predicted"/>
<evidence type="ECO:0000256" key="2">
    <source>
        <dbReference type="ARBA" id="ARBA00023125"/>
    </source>
</evidence>
<feature type="region of interest" description="Disordered" evidence="5">
    <location>
        <begin position="1"/>
        <end position="22"/>
    </location>
</feature>
<keyword evidence="8" id="KW-1185">Reference proteome</keyword>
<dbReference type="eggNOG" id="COG1309">
    <property type="taxonomic scope" value="Bacteria"/>
</dbReference>
<keyword evidence="3" id="KW-0804">Transcription</keyword>
<name>A0A064CAP4_9MYCO</name>
<dbReference type="OrthoDB" id="2356263at2"/>
<organism evidence="7 8">
    <name type="scientific">Mycolicibacterium aromaticivorans JS19b1 = JCM 16368</name>
    <dbReference type="NCBI Taxonomy" id="1440774"/>
    <lineage>
        <taxon>Bacteria</taxon>
        <taxon>Bacillati</taxon>
        <taxon>Actinomycetota</taxon>
        <taxon>Actinomycetes</taxon>
        <taxon>Mycobacteriales</taxon>
        <taxon>Mycobacteriaceae</taxon>
        <taxon>Mycolicibacterium</taxon>
    </lineage>
</organism>
<keyword evidence="1" id="KW-0805">Transcription regulation</keyword>
<feature type="domain" description="HTH tetR-type" evidence="6">
    <location>
        <begin position="19"/>
        <end position="79"/>
    </location>
</feature>
<evidence type="ECO:0000256" key="1">
    <source>
        <dbReference type="ARBA" id="ARBA00023015"/>
    </source>
</evidence>
<dbReference type="InterPro" id="IPR009057">
    <property type="entry name" value="Homeodomain-like_sf"/>
</dbReference>
<evidence type="ECO:0000256" key="5">
    <source>
        <dbReference type="SAM" id="MobiDB-lite"/>
    </source>
</evidence>
<dbReference type="PRINTS" id="PR00455">
    <property type="entry name" value="HTHTETR"/>
</dbReference>